<dbReference type="AlphaFoldDB" id="A0A2V2YY97"/>
<name>A0A2V2YY97_9BACL</name>
<proteinExistence type="predicted"/>
<dbReference type="PROSITE" id="PS51354">
    <property type="entry name" value="GLUTAREDOXIN_2"/>
    <property type="match status" value="1"/>
</dbReference>
<evidence type="ECO:0000313" key="2">
    <source>
        <dbReference type="EMBL" id="PWW03303.1"/>
    </source>
</evidence>
<dbReference type="InterPro" id="IPR036249">
    <property type="entry name" value="Thioredoxin-like_sf"/>
</dbReference>
<dbReference type="CDD" id="cd02976">
    <property type="entry name" value="NrdH"/>
    <property type="match status" value="1"/>
</dbReference>
<keyword evidence="3" id="KW-1185">Reference proteome</keyword>
<gene>
    <name evidence="2" type="ORF">DFQ01_107202</name>
</gene>
<dbReference type="SUPFAM" id="SSF52833">
    <property type="entry name" value="Thioredoxin-like"/>
    <property type="match status" value="1"/>
</dbReference>
<organism evidence="2 3">
    <name type="scientific">Paenibacillus cellulosilyticus</name>
    <dbReference type="NCBI Taxonomy" id="375489"/>
    <lineage>
        <taxon>Bacteria</taxon>
        <taxon>Bacillati</taxon>
        <taxon>Bacillota</taxon>
        <taxon>Bacilli</taxon>
        <taxon>Bacillales</taxon>
        <taxon>Paenibacillaceae</taxon>
        <taxon>Paenibacillus</taxon>
    </lineage>
</organism>
<protein>
    <submittedName>
        <fullName evidence="2">Glutaredoxin</fullName>
    </submittedName>
</protein>
<sequence>MSNQVKLVLWSREGCNACQETKAYFQSKGYEYDNIDVTGKDHLRDILEVKYGIRHVPVVEIGNGEVYEAVTDGDLNRVDALLLA</sequence>
<evidence type="ECO:0000313" key="3">
    <source>
        <dbReference type="Proteomes" id="UP000246635"/>
    </source>
</evidence>
<dbReference type="OrthoDB" id="2192230at2"/>
<comment type="caution">
    <text evidence="2">The sequence shown here is derived from an EMBL/GenBank/DDBJ whole genome shotgun (WGS) entry which is preliminary data.</text>
</comment>
<dbReference type="Pfam" id="PF00462">
    <property type="entry name" value="Glutaredoxin"/>
    <property type="match status" value="1"/>
</dbReference>
<evidence type="ECO:0000259" key="1">
    <source>
        <dbReference type="Pfam" id="PF00462"/>
    </source>
</evidence>
<accession>A0A2V2YY97</accession>
<dbReference type="InterPro" id="IPR002109">
    <property type="entry name" value="Glutaredoxin"/>
</dbReference>
<dbReference type="RefSeq" id="WP_110044186.1">
    <property type="nucleotide sequence ID" value="NZ_CP054612.1"/>
</dbReference>
<reference evidence="2 3" key="1">
    <citation type="submission" date="2018-05" db="EMBL/GenBank/DDBJ databases">
        <title>Genomic Encyclopedia of Type Strains, Phase III (KMG-III): the genomes of soil and plant-associated and newly described type strains.</title>
        <authorList>
            <person name="Whitman W."/>
        </authorList>
    </citation>
    <scope>NUCLEOTIDE SEQUENCE [LARGE SCALE GENOMIC DNA]</scope>
    <source>
        <strain evidence="2 3">CECT 5696</strain>
    </source>
</reference>
<feature type="domain" description="Glutaredoxin" evidence="1">
    <location>
        <begin position="8"/>
        <end position="63"/>
    </location>
</feature>
<dbReference type="Gene3D" id="3.40.30.10">
    <property type="entry name" value="Glutaredoxin"/>
    <property type="match status" value="1"/>
</dbReference>
<dbReference type="EMBL" id="QGTQ01000007">
    <property type="protein sequence ID" value="PWW03303.1"/>
    <property type="molecule type" value="Genomic_DNA"/>
</dbReference>
<dbReference type="Proteomes" id="UP000246635">
    <property type="component" value="Unassembled WGS sequence"/>
</dbReference>